<dbReference type="Pfam" id="PF13742">
    <property type="entry name" value="tRNA_anti_2"/>
    <property type="match status" value="1"/>
</dbReference>
<dbReference type="NCBIfam" id="TIGR00237">
    <property type="entry name" value="xseA"/>
    <property type="match status" value="1"/>
</dbReference>
<keyword evidence="10" id="KW-1185">Reference proteome</keyword>
<evidence type="ECO:0000256" key="5">
    <source>
        <dbReference type="HAMAP-Rule" id="MF_00378"/>
    </source>
</evidence>
<evidence type="ECO:0000259" key="8">
    <source>
        <dbReference type="Pfam" id="PF13742"/>
    </source>
</evidence>
<evidence type="ECO:0000256" key="6">
    <source>
        <dbReference type="RuleBase" id="RU004355"/>
    </source>
</evidence>
<feature type="domain" description="Exonuclease VII large subunit C-terminal" evidence="7">
    <location>
        <begin position="124"/>
        <end position="412"/>
    </location>
</feature>
<dbReference type="STRING" id="1631871.FOL01_1473"/>
<comment type="catalytic activity">
    <reaction evidence="5 6">
        <text>Exonucleolytic cleavage in either 5'- to 3'- or 3'- to 5'-direction to yield nucleoside 5'-phosphates.</text>
        <dbReference type="EC" id="3.1.11.6"/>
    </reaction>
</comment>
<evidence type="ECO:0000313" key="10">
    <source>
        <dbReference type="Proteomes" id="UP000185473"/>
    </source>
</evidence>
<dbReference type="PANTHER" id="PTHR30008">
    <property type="entry name" value="EXODEOXYRIBONUCLEASE 7 LARGE SUBUNIT"/>
    <property type="match status" value="1"/>
</dbReference>
<dbReference type="EMBL" id="CP014332">
    <property type="protein sequence ID" value="APS42332.1"/>
    <property type="molecule type" value="Genomic_DNA"/>
</dbReference>
<keyword evidence="1 5" id="KW-0963">Cytoplasm</keyword>
<comment type="function">
    <text evidence="5">Bidirectionally degrades single-stranded DNA into large acid-insoluble oligonucleotides, which are then degraded further into small acid-soluble oligonucleotides.</text>
</comment>
<proteinExistence type="inferred from homology"/>
<evidence type="ECO:0000256" key="3">
    <source>
        <dbReference type="ARBA" id="ARBA00022801"/>
    </source>
</evidence>
<evidence type="ECO:0000256" key="2">
    <source>
        <dbReference type="ARBA" id="ARBA00022722"/>
    </source>
</evidence>
<dbReference type="GO" id="GO:0009318">
    <property type="term" value="C:exodeoxyribonuclease VII complex"/>
    <property type="evidence" value="ECO:0007669"/>
    <property type="project" value="UniProtKB-UniRule"/>
</dbReference>
<dbReference type="Pfam" id="PF02601">
    <property type="entry name" value="Exonuc_VII_L"/>
    <property type="match status" value="1"/>
</dbReference>
<dbReference type="GO" id="GO:0008855">
    <property type="term" value="F:exodeoxyribonuclease VII activity"/>
    <property type="evidence" value="ECO:0007669"/>
    <property type="project" value="UniProtKB-UniRule"/>
</dbReference>
<evidence type="ECO:0000256" key="1">
    <source>
        <dbReference type="ARBA" id="ARBA00022490"/>
    </source>
</evidence>
<reference evidence="9 10" key="1">
    <citation type="submission" date="2016-02" db="EMBL/GenBank/DDBJ databases">
        <title>Complete Genome Sequence of Weissella jogaejeotgali FOL01.</title>
        <authorList>
            <person name="Lee J.-H."/>
            <person name="Ku H.-J."/>
        </authorList>
    </citation>
    <scope>NUCLEOTIDE SEQUENCE [LARGE SCALE GENOMIC DNA]</scope>
    <source>
        <strain evidence="9 10">FOL01</strain>
    </source>
</reference>
<dbReference type="InterPro" id="IPR003753">
    <property type="entry name" value="Exonuc_VII_L"/>
</dbReference>
<comment type="similarity">
    <text evidence="5 6">Belongs to the XseA family.</text>
</comment>
<organism evidence="9 10">
    <name type="scientific">Weissella jogaejeotgali</name>
    <dbReference type="NCBI Taxonomy" id="1631871"/>
    <lineage>
        <taxon>Bacteria</taxon>
        <taxon>Bacillati</taxon>
        <taxon>Bacillota</taxon>
        <taxon>Bacilli</taxon>
        <taxon>Lactobacillales</taxon>
        <taxon>Lactobacillaceae</taxon>
        <taxon>Weissella</taxon>
    </lineage>
</organism>
<dbReference type="CDD" id="cd04489">
    <property type="entry name" value="ExoVII_LU_OBF"/>
    <property type="match status" value="1"/>
</dbReference>
<evidence type="ECO:0000256" key="4">
    <source>
        <dbReference type="ARBA" id="ARBA00022839"/>
    </source>
</evidence>
<sequence length="420" mass="46999">MAEYLTVSALTAYLKRKFTADPYLKKVYVTGEISNYRQRPGHQYFKIKDDQAVLSVTMFKSAFNRLKFQLEPGMKVNVSGHMDLYAPNGSYSLIIETITPDGVGALYQAYEQLKEKLDKEGLFQARQAKIPLFPKKIAVITSPSGAVIRDIMTTVQRRYPIAEIVLYPAVVQGDGAVPSLCQQIEAVNQAQDYDVLIIGRGGGSIEDLWAFNDEKLARQLLTVKIPVISSVGHETDTTIADFIADKRAATPTAAAELATPMPLADLWLAIQQNQQKLVTLLQREIAQRKDQLTRIQQSYVLTNPERLYEGYLQRLDIAQDKLIRTVTGQIAQQKQQVETLLPRLKMSMQHEMAQSKQRFGQAASGLQLVSPLAVLGRGYSVTKKDTEVVRQLKQVALDDDITIQISDGEIVARVTEKKEK</sequence>
<dbReference type="AlphaFoldDB" id="A0A1L6RCZ9"/>
<dbReference type="InterPro" id="IPR020579">
    <property type="entry name" value="Exonuc_VII_lsu_C"/>
</dbReference>
<dbReference type="GO" id="GO:0003676">
    <property type="term" value="F:nucleic acid binding"/>
    <property type="evidence" value="ECO:0007669"/>
    <property type="project" value="InterPro"/>
</dbReference>
<keyword evidence="2 5" id="KW-0540">Nuclease</keyword>
<keyword evidence="4 5" id="KW-0269">Exonuclease</keyword>
<dbReference type="KEGG" id="wjo:FOL01_1473"/>
<dbReference type="InterPro" id="IPR025824">
    <property type="entry name" value="OB-fold_nuc-bd_dom"/>
</dbReference>
<comment type="subunit">
    <text evidence="5">Heterooligomer composed of large and small subunits.</text>
</comment>
<gene>
    <name evidence="5" type="primary">xseA</name>
    <name evidence="9" type="ORF">FOL01_1473</name>
</gene>
<dbReference type="EC" id="3.1.11.6" evidence="5"/>
<dbReference type="GO" id="GO:0005737">
    <property type="term" value="C:cytoplasm"/>
    <property type="evidence" value="ECO:0007669"/>
    <property type="project" value="UniProtKB-SubCell"/>
</dbReference>
<dbReference type="Proteomes" id="UP000185473">
    <property type="component" value="Chromosome"/>
</dbReference>
<accession>A0A1L6RCZ9</accession>
<dbReference type="HAMAP" id="MF_00378">
    <property type="entry name" value="Exonuc_7_L"/>
    <property type="match status" value="1"/>
</dbReference>
<name>A0A1L6RCZ9_9LACO</name>
<dbReference type="OrthoDB" id="9802795at2"/>
<protein>
    <recommendedName>
        <fullName evidence="5">Exodeoxyribonuclease 7 large subunit</fullName>
        <ecNumber evidence="5">3.1.11.6</ecNumber>
    </recommendedName>
    <alternativeName>
        <fullName evidence="5">Exodeoxyribonuclease VII large subunit</fullName>
        <shortName evidence="5">Exonuclease VII large subunit</shortName>
    </alternativeName>
</protein>
<evidence type="ECO:0000313" key="9">
    <source>
        <dbReference type="EMBL" id="APS42332.1"/>
    </source>
</evidence>
<comment type="subcellular location">
    <subcellularLocation>
        <location evidence="5 6">Cytoplasm</location>
    </subcellularLocation>
</comment>
<keyword evidence="3 5" id="KW-0378">Hydrolase</keyword>
<feature type="domain" description="OB-fold nucleic acid binding" evidence="8">
    <location>
        <begin position="5"/>
        <end position="98"/>
    </location>
</feature>
<dbReference type="GO" id="GO:0006308">
    <property type="term" value="P:DNA catabolic process"/>
    <property type="evidence" value="ECO:0007669"/>
    <property type="project" value="UniProtKB-UniRule"/>
</dbReference>
<dbReference type="RefSeq" id="WP_075270082.1">
    <property type="nucleotide sequence ID" value="NZ_CP014332.1"/>
</dbReference>
<evidence type="ECO:0000259" key="7">
    <source>
        <dbReference type="Pfam" id="PF02601"/>
    </source>
</evidence>
<dbReference type="PANTHER" id="PTHR30008:SF0">
    <property type="entry name" value="EXODEOXYRIBONUCLEASE 7 LARGE SUBUNIT"/>
    <property type="match status" value="1"/>
</dbReference>